<dbReference type="FunFam" id="1.10.3720.10:FF:000030">
    <property type="entry name" value="Maltose ABC transporter permease MalF"/>
    <property type="match status" value="1"/>
</dbReference>
<dbReference type="InterPro" id="IPR035277">
    <property type="entry name" value="MalF_N"/>
</dbReference>
<protein>
    <recommendedName>
        <fullName evidence="12">Maltose/maltodextrin transport system permease protein</fullName>
    </recommendedName>
</protein>
<evidence type="ECO:0000313" key="14">
    <source>
        <dbReference type="EMBL" id="AZN38083.1"/>
    </source>
</evidence>
<keyword evidence="6 12" id="KW-0997">Cell inner membrane</keyword>
<evidence type="ECO:0000313" key="15">
    <source>
        <dbReference type="Proteomes" id="UP000282438"/>
    </source>
</evidence>
<dbReference type="GO" id="GO:0015423">
    <property type="term" value="F:ABC-type maltose transporter activity"/>
    <property type="evidence" value="ECO:0007669"/>
    <property type="project" value="TreeGrafter"/>
</dbReference>
<gene>
    <name evidence="14" type="primary">malF</name>
    <name evidence="14" type="ORF">EJO50_05170</name>
</gene>
<feature type="domain" description="ABC transmembrane type-1" evidence="13">
    <location>
        <begin position="268"/>
        <end position="491"/>
    </location>
</feature>
<comment type="similarity">
    <text evidence="3 12">Belongs to the binding-protein-dependent transport system permease family. MalFG subfamily.</text>
</comment>
<evidence type="ECO:0000256" key="10">
    <source>
        <dbReference type="ARBA" id="ARBA00023136"/>
    </source>
</evidence>
<evidence type="ECO:0000256" key="3">
    <source>
        <dbReference type="ARBA" id="ARBA00009047"/>
    </source>
</evidence>
<keyword evidence="4 11" id="KW-0813">Transport</keyword>
<sequence length="503" mass="55429">MRWLLASLGVVLLLAGLWLLLGVYQSGHTLSALGGLVMLAASAWVFLSPKAYAYRYLYPGVAAVLVFIVFPAVYTAGIGFTNYSSTNLLSFDRVTAYMLSETTSAADGAGMAFSLHQSGEQYRLKFSDEEGQSWVSPPVKLQDNKPQQLQLQVAGTEELAEKESIKTVISKQSALKALRVTLPNQEQPWRLSSLSQFSPTQLLYHKNADGSLSNTQDGSLIKPNFKTGFYETAAGESLTPGFKVNVGFSNFTRIFASDEFQGPMFKIFGWTVLFAFLTVIFTFVVGMALAVLLNWEALRFRGVYRTLLFLPYAVPGFISILVFRGLFNESFGEINMVLNGLFGLRPAWFSDPFNAKAMILIVNTWLGYPYIMLLCSGLIKSIPSDLYEASAINGAGPLTNLFKITLPLILKPMMPLLIASFAFNFNNFVLISLLTDGRPDFIDSKVPAGTTDILVSYTYRLAFQDSGQNFGLAAAISTVIFALVAVLSLINLRLTRVNQEEKR</sequence>
<dbReference type="InterPro" id="IPR035906">
    <property type="entry name" value="MetI-like_sf"/>
</dbReference>
<dbReference type="KEGG" id="iod:EJO50_05170"/>
<evidence type="ECO:0000256" key="9">
    <source>
        <dbReference type="ARBA" id="ARBA00022989"/>
    </source>
</evidence>
<dbReference type="GO" id="GO:0042956">
    <property type="term" value="P:maltodextrin transmembrane transport"/>
    <property type="evidence" value="ECO:0007669"/>
    <property type="project" value="TreeGrafter"/>
</dbReference>
<dbReference type="NCBIfam" id="NF008232">
    <property type="entry name" value="PRK10999.1"/>
    <property type="match status" value="1"/>
</dbReference>
<dbReference type="Pfam" id="PF00528">
    <property type="entry name" value="BPD_transp_1"/>
    <property type="match status" value="1"/>
</dbReference>
<dbReference type="PANTHER" id="PTHR47314">
    <property type="entry name" value="MALTOSE/MALTODEXTRIN TRANSPORT SYSTEM PERMEASE PROTEIN MALF"/>
    <property type="match status" value="1"/>
</dbReference>
<evidence type="ECO:0000256" key="2">
    <source>
        <dbReference type="ARBA" id="ARBA00004429"/>
    </source>
</evidence>
<comment type="subcellular location">
    <subcellularLocation>
        <location evidence="2 12">Cell inner membrane</location>
        <topology evidence="2 12">Multi-pass membrane protein</topology>
    </subcellularLocation>
    <subcellularLocation>
        <location evidence="11">Cell membrane</location>
        <topology evidence="11">Multi-pass membrane protein</topology>
    </subcellularLocation>
</comment>
<proteinExistence type="inferred from homology"/>
<dbReference type="EMBL" id="CP034433">
    <property type="protein sequence ID" value="AZN38083.1"/>
    <property type="molecule type" value="Genomic_DNA"/>
</dbReference>
<keyword evidence="5" id="KW-1003">Cell membrane</keyword>
<keyword evidence="9 11" id="KW-1133">Transmembrane helix</keyword>
<dbReference type="PROSITE" id="PS50928">
    <property type="entry name" value="ABC_TM1"/>
    <property type="match status" value="1"/>
</dbReference>
<reference evidence="14 15" key="1">
    <citation type="submission" date="2018-12" db="EMBL/GenBank/DDBJ databases">
        <title>Complete genome sequence of Iodobacter sp. H11R3.</title>
        <authorList>
            <person name="Bae J.-W."/>
        </authorList>
    </citation>
    <scope>NUCLEOTIDE SEQUENCE [LARGE SCALE GENOMIC DNA]</scope>
    <source>
        <strain evidence="14 15">H11R3</strain>
    </source>
</reference>
<organism evidence="14 15">
    <name type="scientific">Iodobacter ciconiae</name>
    <dbReference type="NCBI Taxonomy" id="2496266"/>
    <lineage>
        <taxon>Bacteria</taxon>
        <taxon>Pseudomonadati</taxon>
        <taxon>Pseudomonadota</taxon>
        <taxon>Betaproteobacteria</taxon>
        <taxon>Neisseriales</taxon>
        <taxon>Chitinibacteraceae</taxon>
        <taxon>Iodobacter</taxon>
    </lineage>
</organism>
<name>A0A3S8ZX67_9NEIS</name>
<evidence type="ECO:0000256" key="12">
    <source>
        <dbReference type="RuleBase" id="RU367050"/>
    </source>
</evidence>
<feature type="transmembrane region" description="Helical" evidence="11">
    <location>
        <begin position="267"/>
        <end position="295"/>
    </location>
</feature>
<feature type="transmembrane region" description="Helical" evidence="11">
    <location>
        <begin position="357"/>
        <end position="379"/>
    </location>
</feature>
<feature type="transmembrane region" description="Helical" evidence="11">
    <location>
        <begin position="307"/>
        <end position="327"/>
    </location>
</feature>
<evidence type="ECO:0000259" key="13">
    <source>
        <dbReference type="PROSITE" id="PS50928"/>
    </source>
</evidence>
<dbReference type="SUPFAM" id="SSF160964">
    <property type="entry name" value="MalF N-terminal region-like"/>
    <property type="match status" value="1"/>
</dbReference>
<dbReference type="Gene3D" id="2.40.430.10">
    <property type="entry name" value="D-maltodextrin-binding protein, MBP"/>
    <property type="match status" value="1"/>
</dbReference>
<dbReference type="InterPro" id="IPR029345">
    <property type="entry name" value="MalF_P2"/>
</dbReference>
<feature type="transmembrane region" description="Helical" evidence="11">
    <location>
        <begin position="470"/>
        <end position="494"/>
    </location>
</feature>
<evidence type="ECO:0000256" key="6">
    <source>
        <dbReference type="ARBA" id="ARBA00022519"/>
    </source>
</evidence>
<comment type="subunit">
    <text evidence="12">The complex is composed of two ATP-binding proteins (MalK), two transmembrane proteins (MalG and MalF) and a solute-binding protein (MalE).</text>
</comment>
<feature type="transmembrane region" description="Helical" evidence="11">
    <location>
        <begin position="413"/>
        <end position="434"/>
    </location>
</feature>
<evidence type="ECO:0000256" key="4">
    <source>
        <dbReference type="ARBA" id="ARBA00022448"/>
    </source>
</evidence>
<feature type="transmembrane region" description="Helical" evidence="11">
    <location>
        <begin position="56"/>
        <end position="80"/>
    </location>
</feature>
<dbReference type="Pfam" id="PF14785">
    <property type="entry name" value="MalF_P2"/>
    <property type="match status" value="1"/>
</dbReference>
<dbReference type="Proteomes" id="UP000282438">
    <property type="component" value="Chromosome"/>
</dbReference>
<evidence type="ECO:0000256" key="8">
    <source>
        <dbReference type="ARBA" id="ARBA00022692"/>
    </source>
</evidence>
<keyword evidence="8 11" id="KW-0812">Transmembrane</keyword>
<comment type="function">
    <text evidence="1 12">Part of the ABC transporter complex MalEFGK involved in maltose/maltodextrin import. Probably responsible for the translocation of the substrate across the membrane.</text>
</comment>
<dbReference type="AlphaFoldDB" id="A0A3S8ZX67"/>
<keyword evidence="7 12" id="KW-0762">Sugar transport</keyword>
<evidence type="ECO:0000256" key="5">
    <source>
        <dbReference type="ARBA" id="ARBA00022475"/>
    </source>
</evidence>
<dbReference type="OrthoDB" id="9785347at2"/>
<dbReference type="Gene3D" id="1.10.3720.10">
    <property type="entry name" value="MetI-like"/>
    <property type="match status" value="1"/>
</dbReference>
<keyword evidence="10 11" id="KW-0472">Membrane</keyword>
<dbReference type="InterPro" id="IPR000515">
    <property type="entry name" value="MetI-like"/>
</dbReference>
<evidence type="ECO:0000256" key="7">
    <source>
        <dbReference type="ARBA" id="ARBA00022597"/>
    </source>
</evidence>
<feature type="transmembrane region" description="Helical" evidence="11">
    <location>
        <begin position="32"/>
        <end position="49"/>
    </location>
</feature>
<keyword evidence="15" id="KW-1185">Reference proteome</keyword>
<dbReference type="SUPFAM" id="SSF161098">
    <property type="entry name" value="MetI-like"/>
    <property type="match status" value="1"/>
</dbReference>
<dbReference type="GO" id="GO:1990060">
    <property type="term" value="C:maltose transport complex"/>
    <property type="evidence" value="ECO:0007669"/>
    <property type="project" value="TreeGrafter"/>
</dbReference>
<evidence type="ECO:0000256" key="1">
    <source>
        <dbReference type="ARBA" id="ARBA00002264"/>
    </source>
</evidence>
<dbReference type="PANTHER" id="PTHR47314:SF1">
    <property type="entry name" value="MALTOSE_MALTODEXTRIN TRANSPORT SYSTEM PERMEASE PROTEIN MALF"/>
    <property type="match status" value="1"/>
</dbReference>
<dbReference type="Gene3D" id="1.20.58.370">
    <property type="entry name" value="MalF N-terminal region-like"/>
    <property type="match status" value="1"/>
</dbReference>
<dbReference type="Gene3D" id="3.10.650.10">
    <property type="entry name" value="MalF N-terminal region-like"/>
    <property type="match status" value="1"/>
</dbReference>
<dbReference type="InterPro" id="IPR047103">
    <property type="entry name" value="MalF_P2_sf"/>
</dbReference>
<dbReference type="CDD" id="cd06261">
    <property type="entry name" value="TM_PBP2"/>
    <property type="match status" value="1"/>
</dbReference>
<evidence type="ECO:0000256" key="11">
    <source>
        <dbReference type="RuleBase" id="RU363032"/>
    </source>
</evidence>
<accession>A0A3S8ZX67</accession>